<dbReference type="KEGG" id="pbj:VN24_23920"/>
<evidence type="ECO:0000259" key="2">
    <source>
        <dbReference type="Pfam" id="PF13739"/>
    </source>
</evidence>
<dbReference type="InterPro" id="IPR021729">
    <property type="entry name" value="DUF3298"/>
</dbReference>
<protein>
    <recommendedName>
        <fullName evidence="5">DUF3298 domain-containing protein</fullName>
    </recommendedName>
</protein>
<evidence type="ECO:0008006" key="5">
    <source>
        <dbReference type="Google" id="ProtNLM"/>
    </source>
</evidence>
<dbReference type="Gene3D" id="3.90.640.20">
    <property type="entry name" value="Heat-shock cognate protein, ATPase"/>
    <property type="match status" value="1"/>
</dbReference>
<dbReference type="Pfam" id="PF13739">
    <property type="entry name" value="PdaC"/>
    <property type="match status" value="1"/>
</dbReference>
<dbReference type="OrthoDB" id="5637at2"/>
<evidence type="ECO:0000313" key="4">
    <source>
        <dbReference type="Proteomes" id="UP000032633"/>
    </source>
</evidence>
<sequence length="203" mass="22750">MAFQPPVIVYSTRITRPKTELYIPVVSGVPNASAGSRINMDIRAAVQQLVKDQGSLDDPRAEMQGYFEVKTNEKGVLSLSLYNYAYTGGAHGLTLQRSLTFTVSDGRSYTLAQLFKPGSPYVARLSELIALQIKQRDVPTLEPFKAIRPDQDYYIADRSLVIYFSLYELTPYVYGFPYFPISVYDIQDLIDENGPLAPMAVND</sequence>
<proteinExistence type="predicted"/>
<reference evidence="4" key="2">
    <citation type="submission" date="2015-03" db="EMBL/GenBank/DDBJ databases">
        <title>Genome sequence of Paenibacillus beijingensis strain DSM 24997T.</title>
        <authorList>
            <person name="Kwak Y."/>
            <person name="Shin J.-H."/>
        </authorList>
    </citation>
    <scope>NUCLEOTIDE SEQUENCE [LARGE SCALE GENOMIC DNA]</scope>
    <source>
        <strain evidence="4">DSM 24997</strain>
    </source>
</reference>
<dbReference type="Proteomes" id="UP000032633">
    <property type="component" value="Chromosome"/>
</dbReference>
<evidence type="ECO:0000259" key="1">
    <source>
        <dbReference type="Pfam" id="PF11738"/>
    </source>
</evidence>
<dbReference type="InterPro" id="IPR037126">
    <property type="entry name" value="PdaC/RsiV-like_sf"/>
</dbReference>
<dbReference type="RefSeq" id="WP_045672465.1">
    <property type="nucleotide sequence ID" value="NZ_CP011058.1"/>
</dbReference>
<accession>A0A0D5NPD2</accession>
<reference evidence="3 4" key="1">
    <citation type="journal article" date="2015" name="J. Biotechnol.">
        <title>Complete genome sequence of Paenibacillus beijingensis 7188(T) (=DSM 24997(T)), a novel rhizobacterium from jujube garden soil.</title>
        <authorList>
            <person name="Kwak Y."/>
            <person name="Shin J.H."/>
        </authorList>
    </citation>
    <scope>NUCLEOTIDE SEQUENCE [LARGE SCALE GENOMIC DNA]</scope>
    <source>
        <strain evidence="3 4">DSM 24997</strain>
    </source>
</reference>
<name>A0A0D5NPD2_9BACL</name>
<feature type="domain" description="Deacetylase PdaC" evidence="2">
    <location>
        <begin position="20"/>
        <end position="94"/>
    </location>
</feature>
<keyword evidence="4" id="KW-1185">Reference proteome</keyword>
<dbReference type="Pfam" id="PF11738">
    <property type="entry name" value="DUF3298"/>
    <property type="match status" value="1"/>
</dbReference>
<dbReference type="STRING" id="1126833.VN24_23920"/>
<dbReference type="Gene3D" id="3.30.565.40">
    <property type="entry name" value="Fervidobacterium nodosum Rt17-B1 like"/>
    <property type="match status" value="1"/>
</dbReference>
<dbReference type="EMBL" id="CP011058">
    <property type="protein sequence ID" value="AJY77040.1"/>
    <property type="molecule type" value="Genomic_DNA"/>
</dbReference>
<dbReference type="PATRIC" id="fig|1126833.4.peg.5259"/>
<organism evidence="3 4">
    <name type="scientific">Paenibacillus beijingensis</name>
    <dbReference type="NCBI Taxonomy" id="1126833"/>
    <lineage>
        <taxon>Bacteria</taxon>
        <taxon>Bacillati</taxon>
        <taxon>Bacillota</taxon>
        <taxon>Bacilli</taxon>
        <taxon>Bacillales</taxon>
        <taxon>Paenibacillaceae</taxon>
        <taxon>Paenibacillus</taxon>
    </lineage>
</organism>
<gene>
    <name evidence="3" type="ORF">VN24_23920</name>
</gene>
<dbReference type="HOGENOM" id="CLU_085048_2_0_9"/>
<evidence type="ECO:0000313" key="3">
    <source>
        <dbReference type="EMBL" id="AJY77040.1"/>
    </source>
</evidence>
<feature type="domain" description="DUF3298" evidence="1">
    <location>
        <begin position="113"/>
        <end position="182"/>
    </location>
</feature>
<dbReference type="InterPro" id="IPR025303">
    <property type="entry name" value="PdaC"/>
</dbReference>
<dbReference type="AlphaFoldDB" id="A0A0D5NPD2"/>